<feature type="chain" id="PRO_5021966204" evidence="2">
    <location>
        <begin position="25"/>
        <end position="240"/>
    </location>
</feature>
<accession>A0A540KNG9</accession>
<keyword evidence="2" id="KW-0732">Signal</keyword>
<dbReference type="PANTHER" id="PTHR34807">
    <property type="entry name" value="OS08G0270800 PROTEIN"/>
    <property type="match status" value="1"/>
</dbReference>
<proteinExistence type="predicted"/>
<feature type="signal peptide" evidence="2">
    <location>
        <begin position="1"/>
        <end position="24"/>
    </location>
</feature>
<comment type="caution">
    <text evidence="3">The sequence shown here is derived from an EMBL/GenBank/DDBJ whole genome shotgun (WGS) entry which is preliminary data.</text>
</comment>
<organism evidence="3 4">
    <name type="scientific">Malus baccata</name>
    <name type="common">Siberian crab apple</name>
    <name type="synonym">Pyrus baccata</name>
    <dbReference type="NCBI Taxonomy" id="106549"/>
    <lineage>
        <taxon>Eukaryota</taxon>
        <taxon>Viridiplantae</taxon>
        <taxon>Streptophyta</taxon>
        <taxon>Embryophyta</taxon>
        <taxon>Tracheophyta</taxon>
        <taxon>Spermatophyta</taxon>
        <taxon>Magnoliopsida</taxon>
        <taxon>eudicotyledons</taxon>
        <taxon>Gunneridae</taxon>
        <taxon>Pentapetalae</taxon>
        <taxon>rosids</taxon>
        <taxon>fabids</taxon>
        <taxon>Rosales</taxon>
        <taxon>Rosaceae</taxon>
        <taxon>Amygdaloideae</taxon>
        <taxon>Maleae</taxon>
        <taxon>Malus</taxon>
    </lineage>
</organism>
<evidence type="ECO:0000256" key="2">
    <source>
        <dbReference type="SAM" id="SignalP"/>
    </source>
</evidence>
<evidence type="ECO:0000256" key="1">
    <source>
        <dbReference type="SAM" id="MobiDB-lite"/>
    </source>
</evidence>
<dbReference type="EMBL" id="VIEB01001073">
    <property type="protein sequence ID" value="TQD75765.1"/>
    <property type="molecule type" value="Genomic_DNA"/>
</dbReference>
<feature type="compositionally biased region" description="Basic and acidic residues" evidence="1">
    <location>
        <begin position="182"/>
        <end position="194"/>
    </location>
</feature>
<dbReference type="PANTHER" id="PTHR34807:SF6">
    <property type="entry name" value="MYB-CC TYPE TRANSCRIPTION FACTOR LHEQLE-CONTAINING DOMAIN-CONTAINING PROTEIN"/>
    <property type="match status" value="1"/>
</dbReference>
<dbReference type="STRING" id="106549.A0A540KNG9"/>
<dbReference type="AlphaFoldDB" id="A0A540KNG9"/>
<reference evidence="3 4" key="1">
    <citation type="journal article" date="2019" name="G3 (Bethesda)">
        <title>Sequencing of a Wild Apple (Malus baccata) Genome Unravels the Differences Between Cultivated and Wild Apple Species Regarding Disease Resistance and Cold Tolerance.</title>
        <authorList>
            <person name="Chen X."/>
        </authorList>
    </citation>
    <scope>NUCLEOTIDE SEQUENCE [LARGE SCALE GENOMIC DNA]</scope>
    <source>
        <strain evidence="4">cv. Shandingzi</strain>
        <tissue evidence="3">Leaves</tissue>
    </source>
</reference>
<sequence length="240" mass="28011">MRHILIWMHPPHSLVFMMAMEVVAKFCAKYLHQQVLKNEAYAAGDIGTSVQKAFFRMDEMMRGQRGWRELAVLGDKINKFTGMIEGLIWSPRSSDSNDQADDWAFEERKMKRAAGNSKQSQPADEETRMKFRHESLLQDYLERQKEFVSKKKKLQAAKQKRDILLAETRFFRRRHSHMLKIKSAETEPEARHQNSDVQPKKLAKKRRKDANEAVLNKPSHVSPEEEGTHCFGARKSREEA</sequence>
<feature type="region of interest" description="Disordered" evidence="1">
    <location>
        <begin position="180"/>
        <end position="240"/>
    </location>
</feature>
<name>A0A540KNG9_MALBA</name>
<protein>
    <submittedName>
        <fullName evidence="3">Uncharacterized protein</fullName>
    </submittedName>
</protein>
<gene>
    <name evidence="3" type="ORF">C1H46_038662</name>
</gene>
<evidence type="ECO:0000313" key="3">
    <source>
        <dbReference type="EMBL" id="TQD75765.1"/>
    </source>
</evidence>
<dbReference type="Proteomes" id="UP000315295">
    <property type="component" value="Unassembled WGS sequence"/>
</dbReference>
<keyword evidence="4" id="KW-1185">Reference proteome</keyword>
<evidence type="ECO:0000313" key="4">
    <source>
        <dbReference type="Proteomes" id="UP000315295"/>
    </source>
</evidence>